<dbReference type="RefSeq" id="WP_149356935.1">
    <property type="nucleotide sequence ID" value="NZ_BKBW01000014.1"/>
</dbReference>
<dbReference type="InterPro" id="IPR029058">
    <property type="entry name" value="AB_hydrolase_fold"/>
</dbReference>
<dbReference type="Gene3D" id="3.40.50.1820">
    <property type="entry name" value="alpha/beta hydrolase"/>
    <property type="match status" value="1"/>
</dbReference>
<dbReference type="Pfam" id="PF12697">
    <property type="entry name" value="Abhydrolase_6"/>
    <property type="match status" value="1"/>
</dbReference>
<dbReference type="InterPro" id="IPR000073">
    <property type="entry name" value="AB_hydrolase_1"/>
</dbReference>
<dbReference type="EMBL" id="BKBW01000014">
    <property type="protein sequence ID" value="GEQ77579.1"/>
    <property type="molecule type" value="Genomic_DNA"/>
</dbReference>
<name>A0A5A7MKZ8_COMTE</name>
<protein>
    <submittedName>
        <fullName evidence="2">Carboxylesterase</fullName>
    </submittedName>
</protein>
<proteinExistence type="predicted"/>
<dbReference type="Proteomes" id="UP000323105">
    <property type="component" value="Unassembled WGS sequence"/>
</dbReference>
<dbReference type="AlphaFoldDB" id="A0A5A7MKZ8"/>
<dbReference type="GO" id="GO:0016020">
    <property type="term" value="C:membrane"/>
    <property type="evidence" value="ECO:0007669"/>
    <property type="project" value="TreeGrafter"/>
</dbReference>
<gene>
    <name evidence="2" type="ORF">CTTA_4584</name>
</gene>
<evidence type="ECO:0000259" key="1">
    <source>
        <dbReference type="Pfam" id="PF12697"/>
    </source>
</evidence>
<dbReference type="PANTHER" id="PTHR43798">
    <property type="entry name" value="MONOACYLGLYCEROL LIPASE"/>
    <property type="match status" value="1"/>
</dbReference>
<feature type="domain" description="AB hydrolase-1" evidence="1">
    <location>
        <begin position="34"/>
        <end position="260"/>
    </location>
</feature>
<organism evidence="2 3">
    <name type="scientific">Comamonas testosteroni</name>
    <name type="common">Pseudomonas testosteroni</name>
    <dbReference type="NCBI Taxonomy" id="285"/>
    <lineage>
        <taxon>Bacteria</taxon>
        <taxon>Pseudomonadati</taxon>
        <taxon>Pseudomonadota</taxon>
        <taxon>Betaproteobacteria</taxon>
        <taxon>Burkholderiales</taxon>
        <taxon>Comamonadaceae</taxon>
        <taxon>Comamonas</taxon>
    </lineage>
</organism>
<accession>A0A5A7MKZ8</accession>
<dbReference type="GO" id="GO:0046464">
    <property type="term" value="P:acylglycerol catabolic process"/>
    <property type="evidence" value="ECO:0007669"/>
    <property type="project" value="TreeGrafter"/>
</dbReference>
<dbReference type="SUPFAM" id="SSF53474">
    <property type="entry name" value="alpha/beta-Hydrolases"/>
    <property type="match status" value="1"/>
</dbReference>
<sequence length="283" mass="31443">MSAFEPIVGRYLSVDILGRKHRVYVEESGSGTPVVCLHTAGADSRQYRHFQNDAEVLKDFRVIAFDLPWHGKSLPPDGWWTEEYLLSRELYIATVMGVIEALELERPIVVGCSMAGSLVLELARTQGSRLSGVVGFSGAAKVEGRFQDWPLMPDINSNQVVPTWTEALMAPQSPLASRKEVWWIYSQGGPGIYRGDTYFYSNDFDLRGREEEIDTSKCAVYLLTGEYDFACSADESEDTLRKIPGAKGGRMADIGHFPISENYPLCKTHLLPALQDIAGLKGN</sequence>
<dbReference type="GO" id="GO:0047372">
    <property type="term" value="F:monoacylglycerol lipase activity"/>
    <property type="evidence" value="ECO:0007669"/>
    <property type="project" value="TreeGrafter"/>
</dbReference>
<comment type="caution">
    <text evidence="2">The sequence shown here is derived from an EMBL/GenBank/DDBJ whole genome shotgun (WGS) entry which is preliminary data.</text>
</comment>
<evidence type="ECO:0000313" key="3">
    <source>
        <dbReference type="Proteomes" id="UP000323105"/>
    </source>
</evidence>
<evidence type="ECO:0000313" key="2">
    <source>
        <dbReference type="EMBL" id="GEQ77579.1"/>
    </source>
</evidence>
<reference evidence="2 3" key="1">
    <citation type="journal article" date="2019" name="Microbiol. Resour. Announc.">
        <title>Draft Genome Sequence of Comamonas testosteroni TA441, a Bacterium That Has a Cryptic Phenol Degradation Gene Cluster.</title>
        <authorList>
            <person name="Arai H."/>
            <person name="Ishii M."/>
        </authorList>
    </citation>
    <scope>NUCLEOTIDE SEQUENCE [LARGE SCALE GENOMIC DNA]</scope>
    <source>
        <strain evidence="2 3">TA441</strain>
    </source>
</reference>
<dbReference type="InterPro" id="IPR050266">
    <property type="entry name" value="AB_hydrolase_sf"/>
</dbReference>
<dbReference type="PANTHER" id="PTHR43798:SF5">
    <property type="entry name" value="MONOACYLGLYCEROL LIPASE ABHD6"/>
    <property type="match status" value="1"/>
</dbReference>